<dbReference type="AlphaFoldDB" id="A0A480A8Q1"/>
<name>A0A480A8Q1_9CYAN</name>
<accession>A0A480A8Q1</accession>
<evidence type="ECO:0000313" key="2">
    <source>
        <dbReference type="EMBL" id="GCL41455.1"/>
    </source>
</evidence>
<gene>
    <name evidence="2" type="ORF">NIES80_11500</name>
</gene>
<evidence type="ECO:0000313" key="3">
    <source>
        <dbReference type="Proteomes" id="UP000299367"/>
    </source>
</evidence>
<dbReference type="Pfam" id="PF00534">
    <property type="entry name" value="Glycos_transf_1"/>
    <property type="match status" value="1"/>
</dbReference>
<keyword evidence="2" id="KW-0808">Transferase</keyword>
<dbReference type="Proteomes" id="UP000299367">
    <property type="component" value="Unassembled WGS sequence"/>
</dbReference>
<comment type="caution">
    <text evidence="2">The sequence shown here is derived from an EMBL/GenBank/DDBJ whole genome shotgun (WGS) entry which is preliminary data.</text>
</comment>
<feature type="domain" description="Glycosyl transferase family 1" evidence="1">
    <location>
        <begin position="224"/>
        <end position="377"/>
    </location>
</feature>
<dbReference type="SUPFAM" id="SSF53756">
    <property type="entry name" value="UDP-Glycosyltransferase/glycogen phosphorylase"/>
    <property type="match status" value="1"/>
</dbReference>
<dbReference type="PANTHER" id="PTHR46401:SF8">
    <property type="entry name" value="BLL6006 PROTEIN"/>
    <property type="match status" value="1"/>
</dbReference>
<proteinExistence type="predicted"/>
<dbReference type="CDD" id="cd03809">
    <property type="entry name" value="GT4_MtfB-like"/>
    <property type="match status" value="1"/>
</dbReference>
<dbReference type="EMBL" id="BJCF01000008">
    <property type="protein sequence ID" value="GCL41455.1"/>
    <property type="molecule type" value="Genomic_DNA"/>
</dbReference>
<dbReference type="GO" id="GO:0016757">
    <property type="term" value="F:glycosyltransferase activity"/>
    <property type="evidence" value="ECO:0007669"/>
    <property type="project" value="InterPro"/>
</dbReference>
<sequence length="408" mass="47325">MKVGLFISNQLPDVGGGYTFENQLLESILNLAPKSRHTFVLYISNQKIPDYILSSPVQSVSLHSSFKQRMQSKIFLITKAIFHKLRHPRCKFQIEEWYEKYILNLLKLNQIDVTLSLVPGCPTVNYPYITTVWDLQHRLQPYFPEVSISEQEWGQWDWRENFHSKILRRATFIITGTEVGKAEIEKFYQIPSERIKVIPFFTPKFPSEGSLIDQEILKKYNLPSQYLFYPAQFWPHKNHIGLLLAIKLLKEKYNLEFSLVFVGSDKGNQSHVKEMVQELDLSQQVHFLGFVSQEDIAPLYRHAFALTFMSFFGPDNLPPLEAMALGCPVIASNVSGAKEQLGDAALLVNPKQPEEIAEAIKYLSEDSILRQSLIERGWEKAYKWTPKDYVQEIFSVIDDFEAIRHCWK</sequence>
<dbReference type="Gene3D" id="3.40.50.2000">
    <property type="entry name" value="Glycogen Phosphorylase B"/>
    <property type="match status" value="2"/>
</dbReference>
<dbReference type="PANTHER" id="PTHR46401">
    <property type="entry name" value="GLYCOSYLTRANSFERASE WBBK-RELATED"/>
    <property type="match status" value="1"/>
</dbReference>
<reference evidence="3" key="1">
    <citation type="submission" date="2019-02" db="EMBL/GenBank/DDBJ databases">
        <title>Draft genome sequence of Dolichospermum planctonicum NIES-80.</title>
        <authorList>
            <person name="Yamaguchi H."/>
            <person name="Suzuki S."/>
            <person name="Kawachi M."/>
        </authorList>
    </citation>
    <scope>NUCLEOTIDE SEQUENCE [LARGE SCALE GENOMIC DNA]</scope>
    <source>
        <strain evidence="3">NIES-80</strain>
    </source>
</reference>
<organism evidence="2 3">
    <name type="scientific">Dolichospermum planctonicum</name>
    <dbReference type="NCBI Taxonomy" id="136072"/>
    <lineage>
        <taxon>Bacteria</taxon>
        <taxon>Bacillati</taxon>
        <taxon>Cyanobacteriota</taxon>
        <taxon>Cyanophyceae</taxon>
        <taxon>Nostocales</taxon>
        <taxon>Aphanizomenonaceae</taxon>
        <taxon>Dolichospermum</taxon>
    </lineage>
</organism>
<dbReference type="OrthoDB" id="9787617at2"/>
<protein>
    <submittedName>
        <fullName evidence="2">Glycosyl transferase group 1</fullName>
    </submittedName>
</protein>
<evidence type="ECO:0000259" key="1">
    <source>
        <dbReference type="Pfam" id="PF00534"/>
    </source>
</evidence>
<dbReference type="InterPro" id="IPR001296">
    <property type="entry name" value="Glyco_trans_1"/>
</dbReference>